<dbReference type="EMBL" id="VFQX01000007">
    <property type="protein sequence ID" value="KAF0983186.1"/>
    <property type="molecule type" value="Genomic_DNA"/>
</dbReference>
<dbReference type="Proteomes" id="UP000444721">
    <property type="component" value="Unassembled WGS sequence"/>
</dbReference>
<reference evidence="2 3" key="1">
    <citation type="journal article" date="2019" name="Sci. Rep.">
        <title>Nanopore sequencing improves the draft genome of the human pathogenic amoeba Naegleria fowleri.</title>
        <authorList>
            <person name="Liechti N."/>
            <person name="Schurch N."/>
            <person name="Bruggmann R."/>
            <person name="Wittwer M."/>
        </authorList>
    </citation>
    <scope>NUCLEOTIDE SEQUENCE [LARGE SCALE GENOMIC DNA]</scope>
    <source>
        <strain evidence="2 3">ATCC 30894</strain>
    </source>
</reference>
<dbReference type="VEuPathDB" id="AmoebaDB:NfTy_017530"/>
<dbReference type="VEuPathDB" id="AmoebaDB:NF0115100"/>
<feature type="compositionally biased region" description="Polar residues" evidence="1">
    <location>
        <begin position="55"/>
        <end position="79"/>
    </location>
</feature>
<dbReference type="VEuPathDB" id="AmoebaDB:FDP41_011164"/>
<evidence type="ECO:0000313" key="2">
    <source>
        <dbReference type="EMBL" id="KAF0983186.1"/>
    </source>
</evidence>
<comment type="caution">
    <text evidence="2">The sequence shown here is derived from an EMBL/GenBank/DDBJ whole genome shotgun (WGS) entry which is preliminary data.</text>
</comment>
<feature type="compositionally biased region" description="Polar residues" evidence="1">
    <location>
        <begin position="13"/>
        <end position="24"/>
    </location>
</feature>
<dbReference type="AlphaFoldDB" id="A0A6A5C610"/>
<dbReference type="OrthoDB" id="10595578at2759"/>
<protein>
    <submittedName>
        <fullName evidence="2">Uncharacterized protein</fullName>
    </submittedName>
</protein>
<evidence type="ECO:0000256" key="1">
    <source>
        <dbReference type="SAM" id="MobiDB-lite"/>
    </source>
</evidence>
<evidence type="ECO:0000313" key="3">
    <source>
        <dbReference type="Proteomes" id="UP000444721"/>
    </source>
</evidence>
<feature type="region of interest" description="Disordered" evidence="1">
    <location>
        <begin position="1"/>
        <end position="24"/>
    </location>
</feature>
<gene>
    <name evidence="2" type="ORF">FDP41_011164</name>
</gene>
<name>A0A6A5C610_NAEFO</name>
<sequence>MNPSSRTNRHDNPSPSLNEVASTEIQNTHPTLTTTMTVATFQHPHDNGYHHNDLEIQSSPLNGNHQHPVPDNQSTSSCNHSHNSEASSPPPPSHPCFLNGHDQEAFPSLQPQQRVFAEEFVEPNTPCETPCTIWLSSFTSLSQLSLNSYIVPQVDCTAKEAFEDEFNRKCKPYKSVNHLSRNLTPSSNNSFLQTTSSSTTTETAMTCASMKGASSLSLDLSTARVVANVLNNALFKRSELQQKKILKQKHSTKRATGDHLTKLVIPPSNVTILNSSNTTSSSTVNDSTILIKQKRY</sequence>
<organism evidence="2 3">
    <name type="scientific">Naegleria fowleri</name>
    <name type="common">Brain eating amoeba</name>
    <dbReference type="NCBI Taxonomy" id="5763"/>
    <lineage>
        <taxon>Eukaryota</taxon>
        <taxon>Discoba</taxon>
        <taxon>Heterolobosea</taxon>
        <taxon>Tetramitia</taxon>
        <taxon>Eutetramitia</taxon>
        <taxon>Vahlkampfiidae</taxon>
        <taxon>Naegleria</taxon>
    </lineage>
</organism>
<proteinExistence type="predicted"/>
<feature type="region of interest" description="Disordered" evidence="1">
    <location>
        <begin position="42"/>
        <end position="104"/>
    </location>
</feature>
<accession>A0A6A5C610</accession>
<feature type="compositionally biased region" description="Basic and acidic residues" evidence="1">
    <location>
        <begin position="43"/>
        <end position="54"/>
    </location>
</feature>
<keyword evidence="3" id="KW-1185">Reference proteome</keyword>
<dbReference type="GeneID" id="68118379"/>
<dbReference type="RefSeq" id="XP_044567899.1">
    <property type="nucleotide sequence ID" value="XM_044701543.1"/>
</dbReference>